<feature type="transmembrane region" description="Helical" evidence="1">
    <location>
        <begin position="39"/>
        <end position="60"/>
    </location>
</feature>
<keyword evidence="1" id="KW-0812">Transmembrane</keyword>
<reference evidence="3" key="1">
    <citation type="journal article" date="2019" name="Int. J. Syst. Evol. Microbiol.">
        <title>The Global Catalogue of Microorganisms (GCM) 10K type strain sequencing project: providing services to taxonomists for standard genome sequencing and annotation.</title>
        <authorList>
            <consortium name="The Broad Institute Genomics Platform"/>
            <consortium name="The Broad Institute Genome Sequencing Center for Infectious Disease"/>
            <person name="Wu L."/>
            <person name="Ma J."/>
        </authorList>
    </citation>
    <scope>NUCLEOTIDE SEQUENCE [LARGE SCALE GENOMIC DNA]</scope>
    <source>
        <strain evidence="3">JCM 17805</strain>
    </source>
</reference>
<sequence length="119" mass="13274">MKKTGWTNFLAFFLALTALSGVANSVMMLRDQQWQATVLAILVVAYALSAIVASFSLFTAKVWAPKAFGAWAVTLLVTIIPMQFWVTGAPLYHVVIFAVLVSFFMFKIYKYIRRCANAP</sequence>
<feature type="transmembrane region" description="Helical" evidence="1">
    <location>
        <begin position="67"/>
        <end position="85"/>
    </location>
</feature>
<dbReference type="EMBL" id="BAABFL010000386">
    <property type="protein sequence ID" value="GAA4650334.1"/>
    <property type="molecule type" value="Genomic_DNA"/>
</dbReference>
<gene>
    <name evidence="2" type="ORF">GCM10023116_26170</name>
</gene>
<name>A0ABP8V2U8_9GAMM</name>
<comment type="caution">
    <text evidence="2">The sequence shown here is derived from an EMBL/GenBank/DDBJ whole genome shotgun (WGS) entry which is preliminary data.</text>
</comment>
<dbReference type="Proteomes" id="UP001500604">
    <property type="component" value="Unassembled WGS sequence"/>
</dbReference>
<evidence type="ECO:0000313" key="3">
    <source>
        <dbReference type="Proteomes" id="UP001500604"/>
    </source>
</evidence>
<organism evidence="2 3">
    <name type="scientific">Kistimonas scapharcae</name>
    <dbReference type="NCBI Taxonomy" id="1036133"/>
    <lineage>
        <taxon>Bacteria</taxon>
        <taxon>Pseudomonadati</taxon>
        <taxon>Pseudomonadota</taxon>
        <taxon>Gammaproteobacteria</taxon>
        <taxon>Oceanospirillales</taxon>
        <taxon>Endozoicomonadaceae</taxon>
        <taxon>Kistimonas</taxon>
    </lineage>
</organism>
<proteinExistence type="predicted"/>
<protein>
    <submittedName>
        <fullName evidence="2">Uncharacterized protein</fullName>
    </submittedName>
</protein>
<keyword evidence="1" id="KW-0472">Membrane</keyword>
<evidence type="ECO:0000313" key="2">
    <source>
        <dbReference type="EMBL" id="GAA4650334.1"/>
    </source>
</evidence>
<accession>A0ABP8V2U8</accession>
<keyword evidence="3" id="KW-1185">Reference proteome</keyword>
<keyword evidence="1" id="KW-1133">Transmembrane helix</keyword>
<dbReference type="RefSeq" id="WP_345196490.1">
    <property type="nucleotide sequence ID" value="NZ_BAABFL010000386.1"/>
</dbReference>
<feature type="transmembrane region" description="Helical" evidence="1">
    <location>
        <begin position="91"/>
        <end position="109"/>
    </location>
</feature>
<evidence type="ECO:0000256" key="1">
    <source>
        <dbReference type="SAM" id="Phobius"/>
    </source>
</evidence>